<dbReference type="GO" id="GO:0016020">
    <property type="term" value="C:membrane"/>
    <property type="evidence" value="ECO:0007669"/>
    <property type="project" value="InterPro"/>
</dbReference>
<dbReference type="InterPro" id="IPR036890">
    <property type="entry name" value="HATPase_C_sf"/>
</dbReference>
<dbReference type="RefSeq" id="WP_120751156.1">
    <property type="nucleotide sequence ID" value="NZ_RBAH01000033.1"/>
</dbReference>
<dbReference type="GO" id="GO:0000155">
    <property type="term" value="F:phosphorelay sensor kinase activity"/>
    <property type="evidence" value="ECO:0007669"/>
    <property type="project" value="InterPro"/>
</dbReference>
<feature type="transmembrane region" description="Helical" evidence="1">
    <location>
        <begin position="282"/>
        <end position="301"/>
    </location>
</feature>
<dbReference type="Gene3D" id="3.30.450.20">
    <property type="entry name" value="PAS domain"/>
    <property type="match status" value="1"/>
</dbReference>
<feature type="transmembrane region" description="Helical" evidence="1">
    <location>
        <begin position="12"/>
        <end position="33"/>
    </location>
</feature>
<protein>
    <submittedName>
        <fullName evidence="3">Sensor histidine kinase</fullName>
    </submittedName>
</protein>
<dbReference type="InterPro" id="IPR003594">
    <property type="entry name" value="HATPase_dom"/>
</dbReference>
<sequence length="543" mass="62168">MKRFRKLSIKKRLTLFFLVFFCIPFLAIGLIWYNKTTGALENSAISYNEQLMLQLSGRLDEFYTRIKLDTQTLPGNSLIQQFIRLDPSETYELFQLKESISREVYPYIAYRNKEFVGFYVQSAKGGGLGDLIAGTRTIDYRDWNLTDESFQVLAVQRVGDVPVILFYRNINDRITYQPAGAMISAFDLDQILNISNAERIGQKGRIAIADANRRFLYHSDPDEWGNALPASWQNRMEGQGGYFMDHTGGDKKIVVYRTSENTHLTMITELSYNELVGGLPNLRTVTIIIALLILILAYITFGKMLLEIKRLVEVIHISRLKEKELELKQREAILGSLQSQINPHFLYNSLEIINSYAIVAKVRPISQMTVTLANMFRYSVNDPNEPVSLGDEIDHCRSYMRIQSERYEDLRVVIELETDTSGEAELFRLTLQPLLENAIIHAYEKHGLHPGEIRIVGSALPDYYSLRVIDKGRGMPPELAAWYNAEFERDSDSRLARGLPSIGLWNVHSRLRLKFGQPYGLRILRSGAGGTDVEVRLPYRKAE</sequence>
<evidence type="ECO:0000256" key="1">
    <source>
        <dbReference type="SAM" id="Phobius"/>
    </source>
</evidence>
<evidence type="ECO:0000313" key="3">
    <source>
        <dbReference type="EMBL" id="RKN70049.1"/>
    </source>
</evidence>
<dbReference type="SUPFAM" id="SSF55874">
    <property type="entry name" value="ATPase domain of HSP90 chaperone/DNA topoisomerase II/histidine kinase"/>
    <property type="match status" value="1"/>
</dbReference>
<dbReference type="AlphaFoldDB" id="A0A3B0BC54"/>
<dbReference type="PANTHER" id="PTHR34220">
    <property type="entry name" value="SENSOR HISTIDINE KINASE YPDA"/>
    <property type="match status" value="1"/>
</dbReference>
<keyword evidence="1" id="KW-1133">Transmembrane helix</keyword>
<dbReference type="OrthoDB" id="9776552at2"/>
<evidence type="ECO:0000313" key="4">
    <source>
        <dbReference type="Proteomes" id="UP000282311"/>
    </source>
</evidence>
<keyword evidence="3" id="KW-0418">Kinase</keyword>
<feature type="domain" description="Histidine kinase/HSP90-like ATPase" evidence="2">
    <location>
        <begin position="422"/>
        <end position="541"/>
    </location>
</feature>
<name>A0A3B0BC54_9BACL</name>
<dbReference type="Pfam" id="PF06580">
    <property type="entry name" value="His_kinase"/>
    <property type="match status" value="1"/>
</dbReference>
<keyword evidence="3" id="KW-0808">Transferase</keyword>
<dbReference type="Gene3D" id="3.30.565.10">
    <property type="entry name" value="Histidine kinase-like ATPase, C-terminal domain"/>
    <property type="match status" value="1"/>
</dbReference>
<dbReference type="SMART" id="SM00387">
    <property type="entry name" value="HATPase_c"/>
    <property type="match status" value="1"/>
</dbReference>
<dbReference type="InterPro" id="IPR010559">
    <property type="entry name" value="Sig_transdc_His_kin_internal"/>
</dbReference>
<evidence type="ECO:0000259" key="2">
    <source>
        <dbReference type="SMART" id="SM00387"/>
    </source>
</evidence>
<reference evidence="3 4" key="1">
    <citation type="journal article" date="2007" name="Int. J. Syst. Evol. Microbiol.">
        <title>Paenibacillus ginsengarvi sp. nov., isolated from soil from ginseng cultivation.</title>
        <authorList>
            <person name="Yoon M.H."/>
            <person name="Ten L.N."/>
            <person name="Im W.T."/>
        </authorList>
    </citation>
    <scope>NUCLEOTIDE SEQUENCE [LARGE SCALE GENOMIC DNA]</scope>
    <source>
        <strain evidence="3 4">KCTC 13059</strain>
    </source>
</reference>
<keyword evidence="1" id="KW-0472">Membrane</keyword>
<organism evidence="3 4">
    <name type="scientific">Paenibacillus ginsengarvi</name>
    <dbReference type="NCBI Taxonomy" id="400777"/>
    <lineage>
        <taxon>Bacteria</taxon>
        <taxon>Bacillati</taxon>
        <taxon>Bacillota</taxon>
        <taxon>Bacilli</taxon>
        <taxon>Bacillales</taxon>
        <taxon>Paenibacillaceae</taxon>
        <taxon>Paenibacillus</taxon>
    </lineage>
</organism>
<dbReference type="CDD" id="cd18774">
    <property type="entry name" value="PDC2_HK_sensor"/>
    <property type="match status" value="1"/>
</dbReference>
<keyword evidence="1" id="KW-0812">Transmembrane</keyword>
<accession>A0A3B0BC54</accession>
<comment type="caution">
    <text evidence="3">The sequence shown here is derived from an EMBL/GenBank/DDBJ whole genome shotgun (WGS) entry which is preliminary data.</text>
</comment>
<gene>
    <name evidence="3" type="ORF">D7M11_30970</name>
</gene>
<proteinExistence type="predicted"/>
<dbReference type="Pfam" id="PF02518">
    <property type="entry name" value="HATPase_c"/>
    <property type="match status" value="1"/>
</dbReference>
<dbReference type="InterPro" id="IPR050640">
    <property type="entry name" value="Bact_2-comp_sensor_kinase"/>
</dbReference>
<dbReference type="PANTHER" id="PTHR34220:SF7">
    <property type="entry name" value="SENSOR HISTIDINE KINASE YPDA"/>
    <property type="match status" value="1"/>
</dbReference>
<keyword evidence="4" id="KW-1185">Reference proteome</keyword>
<dbReference type="Proteomes" id="UP000282311">
    <property type="component" value="Unassembled WGS sequence"/>
</dbReference>
<dbReference type="EMBL" id="RBAH01000033">
    <property type="protein sequence ID" value="RKN70049.1"/>
    <property type="molecule type" value="Genomic_DNA"/>
</dbReference>